<dbReference type="GO" id="GO:0015940">
    <property type="term" value="P:pantothenate biosynthetic process"/>
    <property type="evidence" value="ECO:0007669"/>
    <property type="project" value="UniProtKB-UniRule"/>
</dbReference>
<comment type="pathway">
    <text evidence="1 8">Cofactor biosynthesis; (R)-pantothenate biosynthesis; (R)-pantothenate from (R)-pantoate and beta-alanine: step 1/1.</text>
</comment>
<dbReference type="OrthoDB" id="9773087at2"/>
<feature type="binding site" evidence="8">
    <location>
        <position position="61"/>
    </location>
    <ligand>
        <name>(R)-pantoate</name>
        <dbReference type="ChEBI" id="CHEBI:15980"/>
    </ligand>
</feature>
<evidence type="ECO:0000256" key="7">
    <source>
        <dbReference type="ARBA" id="ARBA00048258"/>
    </source>
</evidence>
<dbReference type="EMBL" id="LVXG01000008">
    <property type="protein sequence ID" value="OQP52586.1"/>
    <property type="molecule type" value="Genomic_DNA"/>
</dbReference>
<dbReference type="GO" id="GO:0005829">
    <property type="term" value="C:cytosol"/>
    <property type="evidence" value="ECO:0007669"/>
    <property type="project" value="TreeGrafter"/>
</dbReference>
<keyword evidence="3 8" id="KW-0436">Ligase</keyword>
<dbReference type="EC" id="6.3.2.1" evidence="8"/>
<feature type="binding site" evidence="8">
    <location>
        <begin position="186"/>
        <end position="189"/>
    </location>
    <ligand>
        <name>ATP</name>
        <dbReference type="ChEBI" id="CHEBI:30616"/>
    </ligand>
</feature>
<evidence type="ECO:0000256" key="1">
    <source>
        <dbReference type="ARBA" id="ARBA00004990"/>
    </source>
</evidence>
<dbReference type="InterPro" id="IPR042176">
    <property type="entry name" value="Pantoate_ligase_C"/>
</dbReference>
<dbReference type="RefSeq" id="WP_081198061.1">
    <property type="nucleotide sequence ID" value="NZ_FOCZ01000012.1"/>
</dbReference>
<dbReference type="GO" id="GO:0005524">
    <property type="term" value="F:ATP binding"/>
    <property type="evidence" value="ECO:0007669"/>
    <property type="project" value="UniProtKB-KW"/>
</dbReference>
<dbReference type="HAMAP" id="MF_00158">
    <property type="entry name" value="PanC"/>
    <property type="match status" value="1"/>
</dbReference>
<comment type="function">
    <text evidence="8">Catalyzes the condensation of pantoate with beta-alanine in an ATP-dependent reaction via a pantoyl-adenylate intermediate.</text>
</comment>
<evidence type="ECO:0000256" key="3">
    <source>
        <dbReference type="ARBA" id="ARBA00022598"/>
    </source>
</evidence>
<dbReference type="Gene3D" id="3.40.50.620">
    <property type="entry name" value="HUPs"/>
    <property type="match status" value="1"/>
</dbReference>
<evidence type="ECO:0000313" key="9">
    <source>
        <dbReference type="EMBL" id="OQP52586.1"/>
    </source>
</evidence>
<comment type="subunit">
    <text evidence="8">Homodimer.</text>
</comment>
<reference evidence="10" key="1">
    <citation type="submission" date="2016-04" db="EMBL/GenBank/DDBJ databases">
        <authorList>
            <person name="Chen L."/>
            <person name="Zhuang W."/>
            <person name="Wang G."/>
        </authorList>
    </citation>
    <scope>NUCLEOTIDE SEQUENCE [LARGE SCALE GENOMIC DNA]</scope>
    <source>
        <strain evidence="10">17621</strain>
    </source>
</reference>
<feature type="binding site" evidence="8">
    <location>
        <position position="178"/>
    </location>
    <ligand>
        <name>ATP</name>
        <dbReference type="ChEBI" id="CHEBI:30616"/>
    </ligand>
</feature>
<feature type="binding site" evidence="8">
    <location>
        <position position="61"/>
    </location>
    <ligand>
        <name>beta-alanine</name>
        <dbReference type="ChEBI" id="CHEBI:57966"/>
    </ligand>
</feature>
<keyword evidence="6 8" id="KW-0067">ATP-binding</keyword>
<comment type="miscellaneous">
    <text evidence="8">The reaction proceeds by a bi uni uni bi ping pong mechanism.</text>
</comment>
<comment type="similarity">
    <text evidence="2 8">Belongs to the pantothenate synthetase family.</text>
</comment>
<feature type="binding site" evidence="8">
    <location>
        <begin position="30"/>
        <end position="37"/>
    </location>
    <ligand>
        <name>ATP</name>
        <dbReference type="ChEBI" id="CHEBI:30616"/>
    </ligand>
</feature>
<evidence type="ECO:0000256" key="8">
    <source>
        <dbReference type="HAMAP-Rule" id="MF_00158"/>
    </source>
</evidence>
<feature type="active site" description="Proton donor" evidence="8">
    <location>
        <position position="37"/>
    </location>
</feature>
<evidence type="ECO:0000256" key="6">
    <source>
        <dbReference type="ARBA" id="ARBA00022840"/>
    </source>
</evidence>
<keyword evidence="10" id="KW-1185">Reference proteome</keyword>
<evidence type="ECO:0000256" key="4">
    <source>
        <dbReference type="ARBA" id="ARBA00022655"/>
    </source>
</evidence>
<feature type="binding site" evidence="8">
    <location>
        <position position="155"/>
    </location>
    <ligand>
        <name>(R)-pantoate</name>
        <dbReference type="ChEBI" id="CHEBI:15980"/>
    </ligand>
</feature>
<dbReference type="Pfam" id="PF02569">
    <property type="entry name" value="Pantoate_ligase"/>
    <property type="match status" value="1"/>
</dbReference>
<accession>A0A1V9F2R0</accession>
<evidence type="ECO:0000313" key="10">
    <source>
        <dbReference type="Proteomes" id="UP000192610"/>
    </source>
</evidence>
<protein>
    <recommendedName>
        <fullName evidence="8">Pantothenate synthetase</fullName>
        <shortName evidence="8">PS</shortName>
        <ecNumber evidence="8">6.3.2.1</ecNumber>
    </recommendedName>
    <alternativeName>
        <fullName evidence="8">Pantoate--beta-alanine ligase</fullName>
    </alternativeName>
    <alternativeName>
        <fullName evidence="8">Pantoate-activating enzyme</fullName>
    </alternativeName>
</protein>
<dbReference type="PANTHER" id="PTHR21299">
    <property type="entry name" value="CYTIDYLATE KINASE/PANTOATE-BETA-ALANINE LIGASE"/>
    <property type="match status" value="1"/>
</dbReference>
<keyword evidence="5 8" id="KW-0547">Nucleotide-binding</keyword>
<evidence type="ECO:0000256" key="5">
    <source>
        <dbReference type="ARBA" id="ARBA00022741"/>
    </source>
</evidence>
<comment type="subcellular location">
    <subcellularLocation>
        <location evidence="8">Cytoplasm</location>
    </subcellularLocation>
</comment>
<gene>
    <name evidence="8" type="primary">panC</name>
    <name evidence="9" type="ORF">A4H97_25010</name>
</gene>
<sequence>MIIFKYAEQLARYIQQQKTAGKQIGFVPTMGALHNGHLALINQSKQATAVTVCSIFVNPTQFNNPSDYQLYPKTIEQDIAKLEAAGCDALFLPAIAEMYPRGTAGLEHYDLGYLETLLEGAFRPGHFQGVCQVMFRLLTMVQPHQLFMGQKDYQQCMVVSRLLTLMQSPIQLVTCPTLREPDGLAMSSRNMRLSAEDRQQATAIYQCLTHIKEQLNQGVSWGVIKEQAEKMLTNAGFRIDYVELANANTLEPASDAQAAASRMPRVALIAAFLHEVRLIDNMLV</sequence>
<dbReference type="Proteomes" id="UP000192610">
    <property type="component" value="Unassembled WGS sequence"/>
</dbReference>
<dbReference type="InterPro" id="IPR003721">
    <property type="entry name" value="Pantoate_ligase"/>
</dbReference>
<dbReference type="InterPro" id="IPR014729">
    <property type="entry name" value="Rossmann-like_a/b/a_fold"/>
</dbReference>
<dbReference type="UniPathway" id="UPA00028">
    <property type="reaction ID" value="UER00005"/>
</dbReference>
<name>A0A1V9F2R0_9BACT</name>
<dbReference type="NCBIfam" id="TIGR00018">
    <property type="entry name" value="panC"/>
    <property type="match status" value="1"/>
</dbReference>
<dbReference type="CDD" id="cd00560">
    <property type="entry name" value="PanC"/>
    <property type="match status" value="1"/>
</dbReference>
<dbReference type="STRING" id="354355.SAMN05660816_05350"/>
<comment type="caution">
    <text evidence="9">The sequence shown here is derived from an EMBL/GenBank/DDBJ whole genome shotgun (WGS) entry which is preliminary data.</text>
</comment>
<evidence type="ECO:0000256" key="2">
    <source>
        <dbReference type="ARBA" id="ARBA00009256"/>
    </source>
</evidence>
<dbReference type="GO" id="GO:0004592">
    <property type="term" value="F:pantoate-beta-alanine ligase activity"/>
    <property type="evidence" value="ECO:0007669"/>
    <property type="project" value="UniProtKB-UniRule"/>
</dbReference>
<dbReference type="AlphaFoldDB" id="A0A1V9F2R0"/>
<proteinExistence type="inferred from homology"/>
<dbReference type="PANTHER" id="PTHR21299:SF1">
    <property type="entry name" value="PANTOATE--BETA-ALANINE LIGASE"/>
    <property type="match status" value="1"/>
</dbReference>
<keyword evidence="4 8" id="KW-0566">Pantothenate biosynthesis</keyword>
<dbReference type="Gene3D" id="3.30.1300.10">
    <property type="entry name" value="Pantoate-beta-alanine ligase, C-terminal domain"/>
    <property type="match status" value="1"/>
</dbReference>
<comment type="catalytic activity">
    <reaction evidence="7 8">
        <text>(R)-pantoate + beta-alanine + ATP = (R)-pantothenate + AMP + diphosphate + H(+)</text>
        <dbReference type="Rhea" id="RHEA:10912"/>
        <dbReference type="ChEBI" id="CHEBI:15378"/>
        <dbReference type="ChEBI" id="CHEBI:15980"/>
        <dbReference type="ChEBI" id="CHEBI:29032"/>
        <dbReference type="ChEBI" id="CHEBI:30616"/>
        <dbReference type="ChEBI" id="CHEBI:33019"/>
        <dbReference type="ChEBI" id="CHEBI:57966"/>
        <dbReference type="ChEBI" id="CHEBI:456215"/>
        <dbReference type="EC" id="6.3.2.1"/>
    </reaction>
</comment>
<feature type="binding site" evidence="8">
    <location>
        <begin position="149"/>
        <end position="152"/>
    </location>
    <ligand>
        <name>ATP</name>
        <dbReference type="ChEBI" id="CHEBI:30616"/>
    </ligand>
</feature>
<organism evidence="9 10">
    <name type="scientific">Niastella yeongjuensis</name>
    <dbReference type="NCBI Taxonomy" id="354355"/>
    <lineage>
        <taxon>Bacteria</taxon>
        <taxon>Pseudomonadati</taxon>
        <taxon>Bacteroidota</taxon>
        <taxon>Chitinophagia</taxon>
        <taxon>Chitinophagales</taxon>
        <taxon>Chitinophagaceae</taxon>
        <taxon>Niastella</taxon>
    </lineage>
</organism>
<keyword evidence="8" id="KW-0963">Cytoplasm</keyword>
<dbReference type="SUPFAM" id="SSF52374">
    <property type="entry name" value="Nucleotidylyl transferase"/>
    <property type="match status" value="1"/>
</dbReference>